<keyword evidence="5 12" id="KW-0235">DNA replication</keyword>
<dbReference type="SUPFAM" id="SSF57783">
    <property type="entry name" value="Zinc beta-ribbon"/>
    <property type="match status" value="1"/>
</dbReference>
<comment type="caution">
    <text evidence="17">The sequence shown here is derived from an EMBL/GenBank/DDBJ whole genome shotgun (WGS) entry which is preliminary data.</text>
</comment>
<keyword evidence="1 12" id="KW-0240">DNA-directed RNA polymerase</keyword>
<evidence type="ECO:0000256" key="11">
    <source>
        <dbReference type="ARBA" id="ARBA00023163"/>
    </source>
</evidence>
<dbReference type="EMBL" id="SNXO01000008">
    <property type="protein sequence ID" value="TDP58111.1"/>
    <property type="molecule type" value="Genomic_DNA"/>
</dbReference>
<dbReference type="GO" id="GO:0008270">
    <property type="term" value="F:zinc ion binding"/>
    <property type="evidence" value="ECO:0007669"/>
    <property type="project" value="UniProtKB-UniRule"/>
</dbReference>
<dbReference type="Gene3D" id="3.40.1360.10">
    <property type="match status" value="1"/>
</dbReference>
<keyword evidence="9" id="KW-0460">Magnesium</keyword>
<dbReference type="Pfam" id="PF01807">
    <property type="entry name" value="Zn_ribbon_DnaG"/>
    <property type="match status" value="1"/>
</dbReference>
<comment type="similarity">
    <text evidence="12 13">Belongs to the DnaG primase family.</text>
</comment>
<dbReference type="Pfam" id="PF08275">
    <property type="entry name" value="DNAG_N"/>
    <property type="match status" value="1"/>
</dbReference>
<dbReference type="PANTHER" id="PTHR30313">
    <property type="entry name" value="DNA PRIMASE"/>
    <property type="match status" value="1"/>
</dbReference>
<keyword evidence="10 12" id="KW-0238">DNA-binding</keyword>
<keyword evidence="8 12" id="KW-0862">Zinc</keyword>
<evidence type="ECO:0000256" key="13">
    <source>
        <dbReference type="PIRNR" id="PIRNR002811"/>
    </source>
</evidence>
<dbReference type="FunFam" id="3.90.980.10:FF:000001">
    <property type="entry name" value="DNA primase"/>
    <property type="match status" value="1"/>
</dbReference>
<comment type="catalytic activity">
    <reaction evidence="12">
        <text>ssDNA + n NTP = ssDNA/pppN(pN)n-1 hybrid + (n-1) diphosphate.</text>
        <dbReference type="EC" id="2.7.7.101"/>
    </reaction>
</comment>
<dbReference type="InterPro" id="IPR034151">
    <property type="entry name" value="TOPRIM_DnaG_bac"/>
</dbReference>
<evidence type="ECO:0000256" key="10">
    <source>
        <dbReference type="ARBA" id="ARBA00023125"/>
    </source>
</evidence>
<protein>
    <recommendedName>
        <fullName evidence="12 13">DNA primase</fullName>
        <ecNumber evidence="12">2.7.7.101</ecNumber>
    </recommendedName>
</protein>
<dbReference type="RefSeq" id="WP_133528040.1">
    <property type="nucleotide sequence ID" value="NZ_SNXO01000008.1"/>
</dbReference>
<evidence type="ECO:0000256" key="6">
    <source>
        <dbReference type="ARBA" id="ARBA00022723"/>
    </source>
</evidence>
<dbReference type="InterPro" id="IPR050219">
    <property type="entry name" value="DnaG_primase"/>
</dbReference>
<dbReference type="Gene3D" id="3.90.580.10">
    <property type="entry name" value="Zinc finger, CHC2-type domain"/>
    <property type="match status" value="1"/>
</dbReference>
<feature type="zinc finger region" description="CHC2-type" evidence="12 14">
    <location>
        <begin position="40"/>
        <end position="64"/>
    </location>
</feature>
<keyword evidence="11 12" id="KW-0804">Transcription</keyword>
<evidence type="ECO:0000256" key="5">
    <source>
        <dbReference type="ARBA" id="ARBA00022705"/>
    </source>
</evidence>
<dbReference type="Gene3D" id="3.90.980.10">
    <property type="entry name" value="DNA primase, catalytic core, N-terminal domain"/>
    <property type="match status" value="1"/>
</dbReference>
<dbReference type="InterPro" id="IPR036977">
    <property type="entry name" value="DNA_primase_Znf_CHC2"/>
</dbReference>
<feature type="domain" description="Toprim" evidence="16">
    <location>
        <begin position="252"/>
        <end position="333"/>
    </location>
</feature>
<keyword evidence="7 12" id="KW-0863">Zinc-finger</keyword>
<dbReference type="Proteomes" id="UP000295500">
    <property type="component" value="Unassembled WGS sequence"/>
</dbReference>
<dbReference type="InterPro" id="IPR037068">
    <property type="entry name" value="DNA_primase_core_N_sf"/>
</dbReference>
<evidence type="ECO:0000256" key="15">
    <source>
        <dbReference type="SAM" id="MobiDB-lite"/>
    </source>
</evidence>
<proteinExistence type="inferred from homology"/>
<evidence type="ECO:0000256" key="1">
    <source>
        <dbReference type="ARBA" id="ARBA00022478"/>
    </source>
</evidence>
<organism evidence="17 18">
    <name type="scientific">Aminicella lysinilytica</name>
    <dbReference type="NCBI Taxonomy" id="433323"/>
    <lineage>
        <taxon>Bacteria</taxon>
        <taxon>Bacillati</taxon>
        <taxon>Bacillota</taxon>
        <taxon>Clostridia</taxon>
        <taxon>Peptostreptococcales</taxon>
        <taxon>Anaerovoracaceae</taxon>
        <taxon>Aminicella</taxon>
    </lineage>
</organism>
<dbReference type="InterPro" id="IPR002694">
    <property type="entry name" value="Znf_CHC2"/>
</dbReference>
<dbReference type="Pfam" id="PF10410">
    <property type="entry name" value="DnaB_bind"/>
    <property type="match status" value="1"/>
</dbReference>
<comment type="subunit">
    <text evidence="12">Monomer. Interacts with DnaB.</text>
</comment>
<dbReference type="SMART" id="SM00493">
    <property type="entry name" value="TOPRIM"/>
    <property type="match status" value="1"/>
</dbReference>
<evidence type="ECO:0000256" key="7">
    <source>
        <dbReference type="ARBA" id="ARBA00022771"/>
    </source>
</evidence>
<evidence type="ECO:0000256" key="4">
    <source>
        <dbReference type="ARBA" id="ARBA00022695"/>
    </source>
</evidence>
<gene>
    <name evidence="12" type="primary">dnaG</name>
    <name evidence="17" type="ORF">EV211_10857</name>
</gene>
<dbReference type="GO" id="GO:0003899">
    <property type="term" value="F:DNA-directed RNA polymerase activity"/>
    <property type="evidence" value="ECO:0007669"/>
    <property type="project" value="UniProtKB-UniRule"/>
</dbReference>
<comment type="function">
    <text evidence="12 13">RNA polymerase that catalyzes the synthesis of short RNA molecules used as primers for DNA polymerase during DNA replication.</text>
</comment>
<keyword evidence="4 12" id="KW-0548">Nucleotidyltransferase</keyword>
<dbReference type="GO" id="GO:0000428">
    <property type="term" value="C:DNA-directed RNA polymerase complex"/>
    <property type="evidence" value="ECO:0007669"/>
    <property type="project" value="UniProtKB-KW"/>
</dbReference>
<dbReference type="HAMAP" id="MF_00974">
    <property type="entry name" value="DNA_primase_DnaG"/>
    <property type="match status" value="1"/>
</dbReference>
<dbReference type="GO" id="GO:1990077">
    <property type="term" value="C:primosome complex"/>
    <property type="evidence" value="ECO:0007669"/>
    <property type="project" value="UniProtKB-KW"/>
</dbReference>
<dbReference type="SUPFAM" id="SSF56731">
    <property type="entry name" value="DNA primase core"/>
    <property type="match status" value="1"/>
</dbReference>
<evidence type="ECO:0000256" key="14">
    <source>
        <dbReference type="PIRSR" id="PIRSR002811-1"/>
    </source>
</evidence>
<comment type="domain">
    <text evidence="12">Contains an N-terminal zinc-binding domain, a central core domain that contains the primase activity, and a C-terminal DnaB-binding domain.</text>
</comment>
<dbReference type="EC" id="2.7.7.101" evidence="12"/>
<dbReference type="Pfam" id="PF13155">
    <property type="entry name" value="Toprim_2"/>
    <property type="match status" value="1"/>
</dbReference>
<comment type="cofactor">
    <cofactor evidence="12 13 14">
        <name>Zn(2+)</name>
        <dbReference type="ChEBI" id="CHEBI:29105"/>
    </cofactor>
    <text evidence="12 13 14">Binds 1 zinc ion per monomer.</text>
</comment>
<sequence>MSFSFSNSSIENLKNQIDIVEVIGQVVQLKKAGSNFKGLCPFHNEKTPSFVVSESKQYFTCFGCSASGDVIEFVKRYYNLEFGEAVDKLAKDHGITMEHSASYDDNRKEYYEANKLAARFFYASFTQRANRGYAYMKNRGISPNILKKFGIGYADEKWDSLYEHLKSQGVDEKIMLETGLILQGKGKCYDRFRNRVIFPIINTSGKVIGFGGRAIDPEDNPKYLNSPESKVFQKKNNLYGLNIARQSAGREGYLILVEGYMDVISLYQSGVTNVAASLGTALTDNQAKLIHRYTKDVVLSYDADTAGRAAALRGIEILKGQDCRVRVLHVNDGKDPDEYIKKNGREAFLDLVSNALSYGDYKLESAKIGLDLKTEDGKIDYMKKALDMINRMSPVEQDIYKRKLSRELGISEVAMDMELSEERTEKGGNEAARRREPEQETTEEISSVERTLVKLFLTNESFISQLAEHRELLESDFSANIYDMAVKEREKNDIIDIELIMDNLSDKDRTTLKDIMDNVVIDKKSQDQVFRECIDRWKYEKLSKKERDIIVRLSMADENDNVDIVKQLTDELMKAQKEKNQIQLKLK</sequence>
<dbReference type="InterPro" id="IPR019475">
    <property type="entry name" value="DNA_primase_DnaB-bd"/>
</dbReference>
<keyword evidence="3 12" id="KW-0808">Transferase</keyword>
<evidence type="ECO:0000313" key="17">
    <source>
        <dbReference type="EMBL" id="TDP58111.1"/>
    </source>
</evidence>
<dbReference type="InterPro" id="IPR006171">
    <property type="entry name" value="TOPRIM_dom"/>
</dbReference>
<accession>A0A4R6Q7B3</accession>
<dbReference type="InterPro" id="IPR013264">
    <property type="entry name" value="DNAG_N"/>
</dbReference>
<dbReference type="OrthoDB" id="9803773at2"/>
<keyword evidence="6 12" id="KW-0479">Metal-binding</keyword>
<dbReference type="PROSITE" id="PS50880">
    <property type="entry name" value="TOPRIM"/>
    <property type="match status" value="1"/>
</dbReference>
<keyword evidence="2 12" id="KW-0639">Primosome</keyword>
<dbReference type="CDD" id="cd03364">
    <property type="entry name" value="TOPRIM_DnaG_primases"/>
    <property type="match status" value="1"/>
</dbReference>
<evidence type="ECO:0000313" key="18">
    <source>
        <dbReference type="Proteomes" id="UP000295500"/>
    </source>
</evidence>
<dbReference type="PIRSF" id="PIRSF002811">
    <property type="entry name" value="DnaG"/>
    <property type="match status" value="1"/>
</dbReference>
<dbReference type="InterPro" id="IPR006295">
    <property type="entry name" value="DNA_primase_DnaG"/>
</dbReference>
<dbReference type="FunFam" id="3.40.1360.10:FF:000002">
    <property type="entry name" value="DNA primase"/>
    <property type="match status" value="1"/>
</dbReference>
<dbReference type="SMART" id="SM00400">
    <property type="entry name" value="ZnF_CHCC"/>
    <property type="match status" value="1"/>
</dbReference>
<dbReference type="Gene3D" id="1.10.860.10">
    <property type="entry name" value="DNAb Helicase, Chain A"/>
    <property type="match status" value="1"/>
</dbReference>
<evidence type="ECO:0000256" key="2">
    <source>
        <dbReference type="ARBA" id="ARBA00022515"/>
    </source>
</evidence>
<feature type="compositionally biased region" description="Basic and acidic residues" evidence="15">
    <location>
        <begin position="420"/>
        <end position="438"/>
    </location>
</feature>
<feature type="region of interest" description="Disordered" evidence="15">
    <location>
        <begin position="420"/>
        <end position="444"/>
    </location>
</feature>
<name>A0A4R6Q7B3_9FIRM</name>
<dbReference type="InterPro" id="IPR030846">
    <property type="entry name" value="DnaG_bac"/>
</dbReference>
<evidence type="ECO:0000256" key="12">
    <source>
        <dbReference type="HAMAP-Rule" id="MF_00974"/>
    </source>
</evidence>
<dbReference type="InterPro" id="IPR016136">
    <property type="entry name" value="DNA_helicase_N/primase_C"/>
</dbReference>
<evidence type="ECO:0000256" key="9">
    <source>
        <dbReference type="ARBA" id="ARBA00022842"/>
    </source>
</evidence>
<dbReference type="GO" id="GO:0006269">
    <property type="term" value="P:DNA replication, synthesis of primer"/>
    <property type="evidence" value="ECO:0007669"/>
    <property type="project" value="UniProtKB-UniRule"/>
</dbReference>
<evidence type="ECO:0000259" key="16">
    <source>
        <dbReference type="PROSITE" id="PS50880"/>
    </source>
</evidence>
<evidence type="ECO:0000256" key="8">
    <source>
        <dbReference type="ARBA" id="ARBA00022833"/>
    </source>
</evidence>
<dbReference type="GO" id="GO:0005737">
    <property type="term" value="C:cytoplasm"/>
    <property type="evidence" value="ECO:0007669"/>
    <property type="project" value="TreeGrafter"/>
</dbReference>
<dbReference type="GO" id="GO:0003677">
    <property type="term" value="F:DNA binding"/>
    <property type="evidence" value="ECO:0007669"/>
    <property type="project" value="UniProtKB-KW"/>
</dbReference>
<reference evidence="17 18" key="1">
    <citation type="submission" date="2019-03" db="EMBL/GenBank/DDBJ databases">
        <title>Genomic Encyclopedia of Type Strains, Phase IV (KMG-IV): sequencing the most valuable type-strain genomes for metagenomic binning, comparative biology and taxonomic classification.</title>
        <authorList>
            <person name="Goeker M."/>
        </authorList>
    </citation>
    <scope>NUCLEOTIDE SEQUENCE [LARGE SCALE GENOMIC DNA]</scope>
    <source>
        <strain evidence="17 18">DSM 28287</strain>
    </source>
</reference>
<dbReference type="AlphaFoldDB" id="A0A4R6Q7B3"/>
<dbReference type="NCBIfam" id="TIGR01391">
    <property type="entry name" value="dnaG"/>
    <property type="match status" value="1"/>
</dbReference>
<keyword evidence="18" id="KW-1185">Reference proteome</keyword>
<evidence type="ECO:0000256" key="3">
    <source>
        <dbReference type="ARBA" id="ARBA00022679"/>
    </source>
</evidence>
<dbReference type="FunFam" id="3.90.580.10:FF:000001">
    <property type="entry name" value="DNA primase"/>
    <property type="match status" value="1"/>
</dbReference>
<dbReference type="PANTHER" id="PTHR30313:SF2">
    <property type="entry name" value="DNA PRIMASE"/>
    <property type="match status" value="1"/>
</dbReference>